<dbReference type="Pfam" id="PF00172">
    <property type="entry name" value="Zn_clus"/>
    <property type="match status" value="1"/>
</dbReference>
<evidence type="ECO:0000259" key="2">
    <source>
        <dbReference type="PROSITE" id="PS50048"/>
    </source>
</evidence>
<evidence type="ECO:0000256" key="1">
    <source>
        <dbReference type="ARBA" id="ARBA00023242"/>
    </source>
</evidence>
<proteinExistence type="predicted"/>
<dbReference type="STRING" id="112498.A0A2D3UXZ3"/>
<dbReference type="Gene3D" id="4.10.240.10">
    <property type="entry name" value="Zn(2)-C6 fungal-type DNA-binding domain"/>
    <property type="match status" value="1"/>
</dbReference>
<gene>
    <name evidence="3" type="ORF">RCC_00004</name>
</gene>
<dbReference type="RefSeq" id="XP_023620927.1">
    <property type="nucleotide sequence ID" value="XM_023765159.1"/>
</dbReference>
<dbReference type="GO" id="GO:0001228">
    <property type="term" value="F:DNA-binding transcription activator activity, RNA polymerase II-specific"/>
    <property type="evidence" value="ECO:0007669"/>
    <property type="project" value="TreeGrafter"/>
</dbReference>
<dbReference type="InterPro" id="IPR053157">
    <property type="entry name" value="Sterol_Uptake_Regulator"/>
</dbReference>
<dbReference type="OrthoDB" id="416217at2759"/>
<evidence type="ECO:0000313" key="4">
    <source>
        <dbReference type="Proteomes" id="UP000225277"/>
    </source>
</evidence>
<accession>A0A2D3UXZ3</accession>
<dbReference type="AlphaFoldDB" id="A0A2D3UXZ3"/>
<dbReference type="PANTHER" id="PTHR47784:SF5">
    <property type="entry name" value="STEROL UPTAKE CONTROL PROTEIN 2"/>
    <property type="match status" value="1"/>
</dbReference>
<dbReference type="GO" id="GO:0008270">
    <property type="term" value="F:zinc ion binding"/>
    <property type="evidence" value="ECO:0007669"/>
    <property type="project" value="InterPro"/>
</dbReference>
<dbReference type="InterPro" id="IPR036864">
    <property type="entry name" value="Zn2-C6_fun-type_DNA-bd_sf"/>
</dbReference>
<feature type="domain" description="Zn(2)-C6 fungal-type" evidence="2">
    <location>
        <begin position="21"/>
        <end position="51"/>
    </location>
</feature>
<dbReference type="EMBL" id="FJUY01000001">
    <property type="protein sequence ID" value="CZT14029.1"/>
    <property type="molecule type" value="Genomic_DNA"/>
</dbReference>
<keyword evidence="4" id="KW-1185">Reference proteome</keyword>
<keyword evidence="1" id="KW-0539">Nucleus</keyword>
<organism evidence="3 4">
    <name type="scientific">Ramularia collo-cygni</name>
    <dbReference type="NCBI Taxonomy" id="112498"/>
    <lineage>
        <taxon>Eukaryota</taxon>
        <taxon>Fungi</taxon>
        <taxon>Dikarya</taxon>
        <taxon>Ascomycota</taxon>
        <taxon>Pezizomycotina</taxon>
        <taxon>Dothideomycetes</taxon>
        <taxon>Dothideomycetidae</taxon>
        <taxon>Mycosphaerellales</taxon>
        <taxon>Mycosphaerellaceae</taxon>
        <taxon>Ramularia</taxon>
    </lineage>
</organism>
<dbReference type="SMART" id="SM00066">
    <property type="entry name" value="GAL4"/>
    <property type="match status" value="1"/>
</dbReference>
<dbReference type="SUPFAM" id="SSF57701">
    <property type="entry name" value="Zn2/Cys6 DNA-binding domain"/>
    <property type="match status" value="1"/>
</dbReference>
<evidence type="ECO:0000313" key="3">
    <source>
        <dbReference type="EMBL" id="CZT14029.1"/>
    </source>
</evidence>
<dbReference type="InterPro" id="IPR001138">
    <property type="entry name" value="Zn2Cys6_DnaBD"/>
</dbReference>
<dbReference type="PROSITE" id="PS00463">
    <property type="entry name" value="ZN2_CY6_FUNGAL_1"/>
    <property type="match status" value="1"/>
</dbReference>
<protein>
    <recommendedName>
        <fullName evidence="2">Zn(2)-C6 fungal-type domain-containing protein</fullName>
    </recommendedName>
</protein>
<dbReference type="Proteomes" id="UP000225277">
    <property type="component" value="Unassembled WGS sequence"/>
</dbReference>
<name>A0A2D3UXZ3_9PEZI</name>
<dbReference type="CDD" id="cd00067">
    <property type="entry name" value="GAL4"/>
    <property type="match status" value="1"/>
</dbReference>
<dbReference type="GeneID" id="35595411"/>
<dbReference type="PROSITE" id="PS50048">
    <property type="entry name" value="ZN2_CY6_FUNGAL_2"/>
    <property type="match status" value="1"/>
</dbReference>
<sequence>MSDASSPALKKRKWHTKDQNGCTRCKARHVKCEKSQPSCRNCVRRGEECIYPALYSAPQTPMPPVTDPGDSVETVPVRDTFSALDLELFHRFITTDYPPLPANSTHIWTQIMSVYAHDHDFLMHAILACAATSSTANPRPGLRVSALHHRMIALKCIWGAMAVADSKETSSRTRDALLGAWYLLAMQCFLLRDGWTDFFPLVRGLNLTAGAILLQGGNTVWGLDRLHVTKERIRDEWKDGRIERPPRPLMSGMMESFRLMETECQSHRAQAFLQIVITAATALDQDETWKGYETLQSVWDLLSNADCVDSKALEDCSNPSSRILMAHWLAMMLLLKPFYDLEVVLGKQGVIAQLPTWIFDISRVASRDSDNTEEMLQWPLQVASAYASRNLAQSRPESQEGAL</sequence>
<dbReference type="PANTHER" id="PTHR47784">
    <property type="entry name" value="STEROL UPTAKE CONTROL PROTEIN 2"/>
    <property type="match status" value="1"/>
</dbReference>
<reference evidence="3 4" key="1">
    <citation type="submission" date="2016-03" db="EMBL/GenBank/DDBJ databases">
        <authorList>
            <person name="Ploux O."/>
        </authorList>
    </citation>
    <scope>NUCLEOTIDE SEQUENCE [LARGE SCALE GENOMIC DNA]</scope>
    <source>
        <strain evidence="3 4">URUG2</strain>
    </source>
</reference>